<evidence type="ECO:0000256" key="1">
    <source>
        <dbReference type="ARBA" id="ARBA00005854"/>
    </source>
</evidence>
<dbReference type="InterPro" id="IPR006140">
    <property type="entry name" value="D-isomer_DH_NAD-bd"/>
</dbReference>
<dbReference type="OrthoDB" id="9805416at2"/>
<name>A0A157RPM7_9BORD</name>
<dbReference type="CDD" id="cd12165">
    <property type="entry name" value="2-Hacid_dh_6"/>
    <property type="match status" value="1"/>
</dbReference>
<proteinExistence type="inferred from homology"/>
<evidence type="ECO:0000313" key="5">
    <source>
        <dbReference type="EMBL" id="SAI59816.1"/>
    </source>
</evidence>
<comment type="similarity">
    <text evidence="1">Belongs to the D-isomer specific 2-hydroxyacid dehydrogenase family.</text>
</comment>
<dbReference type="GO" id="GO:0008465">
    <property type="term" value="F:hydroxypyruvate reductase (NADH) activity"/>
    <property type="evidence" value="ECO:0007669"/>
    <property type="project" value="UniProtKB-EC"/>
</dbReference>
<protein>
    <submittedName>
        <fullName evidence="5">Glycerate dehydrogenase</fullName>
        <ecNumber evidence="5">1.1.1.29</ecNumber>
    </submittedName>
</protein>
<dbReference type="RefSeq" id="WP_066421446.1">
    <property type="nucleotide sequence ID" value="NZ_FKBS01000029.1"/>
</dbReference>
<reference evidence="5 6" key="1">
    <citation type="submission" date="2016-03" db="EMBL/GenBank/DDBJ databases">
        <authorList>
            <consortium name="Pathogen Informatics"/>
        </authorList>
    </citation>
    <scope>NUCLEOTIDE SEQUENCE [LARGE SCALE GENOMIC DNA]</scope>
    <source>
        <strain evidence="5 6">NCTC13364</strain>
    </source>
</reference>
<keyword evidence="3" id="KW-0520">NAD</keyword>
<evidence type="ECO:0000313" key="6">
    <source>
        <dbReference type="Proteomes" id="UP000077037"/>
    </source>
</evidence>
<dbReference type="InterPro" id="IPR050418">
    <property type="entry name" value="D-iso_2-hydroxyacid_DH_PdxB"/>
</dbReference>
<dbReference type="EMBL" id="FKBS01000029">
    <property type="protein sequence ID" value="SAI59816.1"/>
    <property type="molecule type" value="Genomic_DNA"/>
</dbReference>
<feature type="domain" description="D-isomer specific 2-hydroxyacid dehydrogenase NAD-binding" evidence="4">
    <location>
        <begin position="101"/>
        <end position="283"/>
    </location>
</feature>
<dbReference type="Proteomes" id="UP000077037">
    <property type="component" value="Unassembled WGS sequence"/>
</dbReference>
<dbReference type="PANTHER" id="PTHR43761:SF1">
    <property type="entry name" value="D-ISOMER SPECIFIC 2-HYDROXYACID DEHYDROGENASE CATALYTIC DOMAIN-CONTAINING PROTEIN-RELATED"/>
    <property type="match status" value="1"/>
</dbReference>
<accession>A0A157RPM7</accession>
<dbReference type="Pfam" id="PF02826">
    <property type="entry name" value="2-Hacid_dh_C"/>
    <property type="match status" value="1"/>
</dbReference>
<dbReference type="InterPro" id="IPR036291">
    <property type="entry name" value="NAD(P)-bd_dom_sf"/>
</dbReference>
<dbReference type="SUPFAM" id="SSF51735">
    <property type="entry name" value="NAD(P)-binding Rossmann-fold domains"/>
    <property type="match status" value="1"/>
</dbReference>
<dbReference type="AlphaFoldDB" id="A0A157RPM7"/>
<organism evidence="5 6">
    <name type="scientific">Bordetella ansorpii</name>
    <dbReference type="NCBI Taxonomy" id="288768"/>
    <lineage>
        <taxon>Bacteria</taxon>
        <taxon>Pseudomonadati</taxon>
        <taxon>Pseudomonadota</taxon>
        <taxon>Betaproteobacteria</taxon>
        <taxon>Burkholderiales</taxon>
        <taxon>Alcaligenaceae</taxon>
        <taxon>Bordetella</taxon>
    </lineage>
</organism>
<dbReference type="EC" id="1.1.1.29" evidence="5"/>
<dbReference type="Gene3D" id="3.40.50.720">
    <property type="entry name" value="NAD(P)-binding Rossmann-like Domain"/>
    <property type="match status" value="2"/>
</dbReference>
<evidence type="ECO:0000259" key="4">
    <source>
        <dbReference type="Pfam" id="PF02826"/>
    </source>
</evidence>
<dbReference type="GO" id="GO:0051287">
    <property type="term" value="F:NAD binding"/>
    <property type="evidence" value="ECO:0007669"/>
    <property type="project" value="InterPro"/>
</dbReference>
<evidence type="ECO:0000256" key="2">
    <source>
        <dbReference type="ARBA" id="ARBA00023002"/>
    </source>
</evidence>
<dbReference type="PANTHER" id="PTHR43761">
    <property type="entry name" value="D-ISOMER SPECIFIC 2-HYDROXYACID DEHYDROGENASE FAMILY PROTEIN (AFU_ORTHOLOGUE AFUA_1G13630)"/>
    <property type="match status" value="1"/>
</dbReference>
<evidence type="ECO:0000256" key="3">
    <source>
        <dbReference type="ARBA" id="ARBA00023027"/>
    </source>
</evidence>
<keyword evidence="2 5" id="KW-0560">Oxidoreductase</keyword>
<gene>
    <name evidence="5" type="primary">serA7</name>
    <name evidence="5" type="ORF">SAMEA1982600_05386</name>
</gene>
<sequence>MKAGSALKVRVLRQHRPHAARLASLLGEAFDVQGAAAPTADADVLVTTHLSPDEAATTQARLIQVPGAGTEGIAWQRLPAGCLGANVYCHEIPIAEYVLHAALSHVLRAHAPLALTAWSWPSAYLHRPLRGEIHGQRMTVVGTGHIGQEIAHRARAFGMTLVGVNRSGRAAAGFDRTLPVTRLDEALPNTDVLVLCCPLDDSTRQLIDGRRLGLLPHTSLLVNVARGEVVHEQALYLALRDRTIAAAALDVWYRYPAADDQALAPSAYPFDELDNASMTAHISGWSRGLIERRYQAIARNILRLAAGERPANQMWPPSPA</sequence>